<sequence>MAGTASLRRAEDFVDFLNASPTPFHAVGSAKQRLEKAGFKQIKERDSWTSTLVPGGKYYLTRNASTVVAFAIGSQWKPGNPVAMVGAHTDSPCLRIKPVSKRTADGFMQVGVETYGGGMWHTWFDRDLGVAGRVMVKASNGDMEQRLVRISRPVCRIPNLAVHFGGSVPFEFNKEAQLFPITGLVSAELNRTGKTAEETKKAEAEAEKAASFEPLKTPKQRHHPYLITLVAEEAGCKEDEILDFELVLYDTQPACIGGLNNEFVFSARLDNLGMTYCAVEGIIQSLSSSSALKHDSTIRLIACFDHEEIGSTSAQGADSNMLPAVLRRLSCLPSTPSSSSSDSDKSYDKMSTGGDENSTAFEQTLATSLLVSADMAHSVNPNYGAKYESEHRPEMNAGTVIKINANVRYATNSPGVVLLAECAKRAKAATYQAPGSKSVSGGVPLQMFVVRNDSACGSTIGPMLSAKLGARTIDVGNPQLAMHSIRETAGCYDVEHGVNLFDAFFEHYGELEGKIVVD</sequence>
<dbReference type="InterPro" id="IPR023358">
    <property type="entry name" value="Peptidase_M18_dom2"/>
</dbReference>
<dbReference type="GO" id="GO:0006508">
    <property type="term" value="P:proteolysis"/>
    <property type="evidence" value="ECO:0007669"/>
    <property type="project" value="UniProtKB-KW"/>
</dbReference>
<evidence type="ECO:0000256" key="6">
    <source>
        <dbReference type="ARBA" id="ARBA00022670"/>
    </source>
</evidence>
<evidence type="ECO:0000256" key="3">
    <source>
        <dbReference type="ARBA" id="ARBA00008290"/>
    </source>
</evidence>
<feature type="region of interest" description="Disordered" evidence="12">
    <location>
        <begin position="333"/>
        <end position="358"/>
    </location>
</feature>
<keyword evidence="9 11" id="KW-0862">Zinc</keyword>
<dbReference type="GO" id="GO:0008270">
    <property type="term" value="F:zinc ion binding"/>
    <property type="evidence" value="ECO:0007669"/>
    <property type="project" value="InterPro"/>
</dbReference>
<dbReference type="Proteomes" id="UP001324427">
    <property type="component" value="Unassembled WGS sequence"/>
</dbReference>
<comment type="cofactor">
    <cofactor evidence="2">
        <name>Zn(2+)</name>
        <dbReference type="ChEBI" id="CHEBI:29105"/>
    </cofactor>
</comment>
<evidence type="ECO:0000256" key="4">
    <source>
        <dbReference type="ARBA" id="ARBA00011965"/>
    </source>
</evidence>
<dbReference type="SUPFAM" id="SSF101821">
    <property type="entry name" value="Aminopeptidase/glucanase lid domain"/>
    <property type="match status" value="1"/>
</dbReference>
<dbReference type="FunFam" id="2.30.250.10:FF:000001">
    <property type="entry name" value="Aspartyl aminopeptidase 1"/>
    <property type="match status" value="1"/>
</dbReference>
<dbReference type="PRINTS" id="PR00932">
    <property type="entry name" value="AMINO1PTASE"/>
</dbReference>
<dbReference type="InterPro" id="IPR001948">
    <property type="entry name" value="Peptidase_M18"/>
</dbReference>
<accession>A0AAV9J8W9</accession>
<dbReference type="GO" id="GO:0070006">
    <property type="term" value="F:metalloaminopeptidase activity"/>
    <property type="evidence" value="ECO:0007669"/>
    <property type="project" value="TreeGrafter"/>
</dbReference>
<dbReference type="Gene3D" id="3.40.630.10">
    <property type="entry name" value="Zn peptidases"/>
    <property type="match status" value="1"/>
</dbReference>
<comment type="caution">
    <text evidence="13">The sequence shown here is derived from an EMBL/GenBank/DDBJ whole genome shotgun (WGS) entry which is preliminary data.</text>
</comment>
<keyword evidence="6 11" id="KW-0645">Protease</keyword>
<protein>
    <recommendedName>
        <fullName evidence="4">aspartyl aminopeptidase</fullName>
        <ecNumber evidence="4">3.4.11.21</ecNumber>
    </recommendedName>
</protein>
<dbReference type="SUPFAM" id="SSF53187">
    <property type="entry name" value="Zn-dependent exopeptidases"/>
    <property type="match status" value="1"/>
</dbReference>
<dbReference type="EMBL" id="JAVFHQ010000051">
    <property type="protein sequence ID" value="KAK4541547.1"/>
    <property type="molecule type" value="Genomic_DNA"/>
</dbReference>
<organism evidence="13 14">
    <name type="scientific">Oleoguttula mirabilis</name>
    <dbReference type="NCBI Taxonomy" id="1507867"/>
    <lineage>
        <taxon>Eukaryota</taxon>
        <taxon>Fungi</taxon>
        <taxon>Dikarya</taxon>
        <taxon>Ascomycota</taxon>
        <taxon>Pezizomycotina</taxon>
        <taxon>Dothideomycetes</taxon>
        <taxon>Dothideomycetidae</taxon>
        <taxon>Mycosphaerellales</taxon>
        <taxon>Teratosphaeriaceae</taxon>
        <taxon>Oleoguttula</taxon>
    </lineage>
</organism>
<evidence type="ECO:0000256" key="5">
    <source>
        <dbReference type="ARBA" id="ARBA00022438"/>
    </source>
</evidence>
<dbReference type="PANTHER" id="PTHR28570">
    <property type="entry name" value="ASPARTYL AMINOPEPTIDASE"/>
    <property type="match status" value="1"/>
</dbReference>
<evidence type="ECO:0000256" key="11">
    <source>
        <dbReference type="RuleBase" id="RU004386"/>
    </source>
</evidence>
<evidence type="ECO:0000256" key="2">
    <source>
        <dbReference type="ARBA" id="ARBA00001947"/>
    </source>
</evidence>
<evidence type="ECO:0000256" key="9">
    <source>
        <dbReference type="ARBA" id="ARBA00022833"/>
    </source>
</evidence>
<comment type="catalytic activity">
    <reaction evidence="1">
        <text>Release of an N-terminal aspartate or glutamate from a peptide, with a preference for aspartate.</text>
        <dbReference type="EC" id="3.4.11.21"/>
    </reaction>
</comment>
<dbReference type="PANTHER" id="PTHR28570:SF3">
    <property type="entry name" value="ASPARTYL AMINOPEPTIDASE"/>
    <property type="match status" value="1"/>
</dbReference>
<dbReference type="AlphaFoldDB" id="A0AAV9J8W9"/>
<dbReference type="Pfam" id="PF02127">
    <property type="entry name" value="Peptidase_M18"/>
    <property type="match status" value="1"/>
</dbReference>
<dbReference type="NCBIfam" id="NF002759">
    <property type="entry name" value="PRK02813.1"/>
    <property type="match status" value="1"/>
</dbReference>
<keyword evidence="5 11" id="KW-0031">Aminopeptidase</keyword>
<keyword evidence="14" id="KW-1185">Reference proteome</keyword>
<reference evidence="13 14" key="1">
    <citation type="submission" date="2021-11" db="EMBL/GenBank/DDBJ databases">
        <title>Black yeast isolated from Biological Soil Crust.</title>
        <authorList>
            <person name="Kurbessoian T."/>
        </authorList>
    </citation>
    <scope>NUCLEOTIDE SEQUENCE [LARGE SCALE GENOMIC DNA]</scope>
    <source>
        <strain evidence="13 14">CCFEE 5522</strain>
    </source>
</reference>
<comment type="similarity">
    <text evidence="3 11">Belongs to the peptidase M18 family.</text>
</comment>
<dbReference type="CDD" id="cd05658">
    <property type="entry name" value="M18_DAP"/>
    <property type="match status" value="1"/>
</dbReference>
<evidence type="ECO:0000313" key="13">
    <source>
        <dbReference type="EMBL" id="KAK4541547.1"/>
    </source>
</evidence>
<evidence type="ECO:0000256" key="7">
    <source>
        <dbReference type="ARBA" id="ARBA00022723"/>
    </source>
</evidence>
<gene>
    <name evidence="13" type="ORF">LTR36_007844</name>
</gene>
<keyword evidence="10 11" id="KW-0482">Metalloprotease</keyword>
<evidence type="ECO:0000313" key="14">
    <source>
        <dbReference type="Proteomes" id="UP001324427"/>
    </source>
</evidence>
<evidence type="ECO:0000256" key="1">
    <source>
        <dbReference type="ARBA" id="ARBA00001335"/>
    </source>
</evidence>
<name>A0AAV9J8W9_9PEZI</name>
<evidence type="ECO:0000256" key="8">
    <source>
        <dbReference type="ARBA" id="ARBA00022801"/>
    </source>
</evidence>
<dbReference type="GO" id="GO:0000324">
    <property type="term" value="C:fungal-type vacuole"/>
    <property type="evidence" value="ECO:0007669"/>
    <property type="project" value="TreeGrafter"/>
</dbReference>
<keyword evidence="8 11" id="KW-0378">Hydrolase</keyword>
<evidence type="ECO:0000256" key="12">
    <source>
        <dbReference type="SAM" id="MobiDB-lite"/>
    </source>
</evidence>
<evidence type="ECO:0000256" key="10">
    <source>
        <dbReference type="ARBA" id="ARBA00023049"/>
    </source>
</evidence>
<proteinExistence type="inferred from homology"/>
<dbReference type="Gene3D" id="2.30.250.10">
    <property type="entry name" value="Aminopeptidase i, Domain 2"/>
    <property type="match status" value="1"/>
</dbReference>
<dbReference type="EC" id="3.4.11.21" evidence="4"/>
<keyword evidence="7 11" id="KW-0479">Metal-binding</keyword>